<evidence type="ECO:0000313" key="4">
    <source>
        <dbReference type="Proteomes" id="UP001281761"/>
    </source>
</evidence>
<keyword evidence="1" id="KW-0175">Coiled coil</keyword>
<dbReference type="EMBL" id="JARBJD010000011">
    <property type="protein sequence ID" value="KAK2962304.1"/>
    <property type="molecule type" value="Genomic_DNA"/>
</dbReference>
<organism evidence="3 4">
    <name type="scientific">Blattamonas nauphoetae</name>
    <dbReference type="NCBI Taxonomy" id="2049346"/>
    <lineage>
        <taxon>Eukaryota</taxon>
        <taxon>Metamonada</taxon>
        <taxon>Preaxostyla</taxon>
        <taxon>Oxymonadida</taxon>
        <taxon>Blattamonas</taxon>
    </lineage>
</organism>
<gene>
    <name evidence="3" type="ORF">BLNAU_2547</name>
</gene>
<proteinExistence type="predicted"/>
<feature type="compositionally biased region" description="Low complexity" evidence="2">
    <location>
        <begin position="214"/>
        <end position="226"/>
    </location>
</feature>
<reference evidence="3 4" key="1">
    <citation type="journal article" date="2022" name="bioRxiv">
        <title>Genomics of Preaxostyla Flagellates Illuminates Evolutionary Transitions and the Path Towards Mitochondrial Loss.</title>
        <authorList>
            <person name="Novak L.V.F."/>
            <person name="Treitli S.C."/>
            <person name="Pyrih J."/>
            <person name="Halakuc P."/>
            <person name="Pipaliya S.V."/>
            <person name="Vacek V."/>
            <person name="Brzon O."/>
            <person name="Soukal P."/>
            <person name="Eme L."/>
            <person name="Dacks J.B."/>
            <person name="Karnkowska A."/>
            <person name="Elias M."/>
            <person name="Hampl V."/>
        </authorList>
    </citation>
    <scope>NUCLEOTIDE SEQUENCE [LARGE SCALE GENOMIC DNA]</scope>
    <source>
        <strain evidence="3">NAU3</strain>
        <tissue evidence="3">Gut</tissue>
    </source>
</reference>
<evidence type="ECO:0000256" key="2">
    <source>
        <dbReference type="SAM" id="MobiDB-lite"/>
    </source>
</evidence>
<keyword evidence="4" id="KW-1185">Reference proteome</keyword>
<dbReference type="Proteomes" id="UP001281761">
    <property type="component" value="Unassembled WGS sequence"/>
</dbReference>
<evidence type="ECO:0000313" key="3">
    <source>
        <dbReference type="EMBL" id="KAK2962304.1"/>
    </source>
</evidence>
<feature type="coiled-coil region" evidence="1">
    <location>
        <begin position="92"/>
        <end position="119"/>
    </location>
</feature>
<name>A0ABQ9YF09_9EUKA</name>
<evidence type="ECO:0008006" key="5">
    <source>
        <dbReference type="Google" id="ProtNLM"/>
    </source>
</evidence>
<protein>
    <recommendedName>
        <fullName evidence="5">Pinin/SDK/MemA protein domain-containing protein</fullName>
    </recommendedName>
</protein>
<feature type="compositionally biased region" description="Basic and acidic residues" evidence="2">
    <location>
        <begin position="42"/>
        <end position="53"/>
    </location>
</feature>
<sequence>MRSSTKHQTALALPHAPTLVPSTLVTPTMARRTGRFGLTEQHIPDSPEHKDGNTDVSHPTTSLVTPQKTIEQDSPPMSESYSLIDSFLKDRQDQEKEEKRVLEDTIRREVERKRKEEDEERRVRVAGIGERANGMNEKDRAVSLFFLFRVAKHLLKQAKREVKRETERKMKEQLERDIHNQTIPERFVVPSQTLHLHRSETRSHVPFLCPFTHTQQDTSHQRQQQTHNEERGEDDDTRGCHDHNHSGVVFGLESGRDGDGGV</sequence>
<accession>A0ABQ9YF09</accession>
<feature type="coiled-coil region" evidence="1">
    <location>
        <begin position="148"/>
        <end position="176"/>
    </location>
</feature>
<feature type="compositionally biased region" description="Polar residues" evidence="2">
    <location>
        <begin position="54"/>
        <end position="69"/>
    </location>
</feature>
<evidence type="ECO:0000256" key="1">
    <source>
        <dbReference type="SAM" id="Coils"/>
    </source>
</evidence>
<feature type="region of interest" description="Disordered" evidence="2">
    <location>
        <begin position="39"/>
        <end position="79"/>
    </location>
</feature>
<comment type="caution">
    <text evidence="3">The sequence shown here is derived from an EMBL/GenBank/DDBJ whole genome shotgun (WGS) entry which is preliminary data.</text>
</comment>
<feature type="region of interest" description="Disordered" evidence="2">
    <location>
        <begin position="214"/>
        <end position="262"/>
    </location>
</feature>